<feature type="domain" description="UspA" evidence="2">
    <location>
        <begin position="1"/>
        <end position="134"/>
    </location>
</feature>
<organism evidence="3 4">
    <name type="scientific">Rhizobium terricola</name>
    <dbReference type="NCBI Taxonomy" id="2728849"/>
    <lineage>
        <taxon>Bacteria</taxon>
        <taxon>Pseudomonadati</taxon>
        <taxon>Pseudomonadota</taxon>
        <taxon>Alphaproteobacteria</taxon>
        <taxon>Hyphomicrobiales</taxon>
        <taxon>Rhizobiaceae</taxon>
        <taxon>Rhizobium/Agrobacterium group</taxon>
        <taxon>Rhizobium</taxon>
    </lineage>
</organism>
<dbReference type="RefSeq" id="WP_169595432.1">
    <property type="nucleotide sequence ID" value="NZ_JABBGK010000009.1"/>
</dbReference>
<evidence type="ECO:0000256" key="1">
    <source>
        <dbReference type="ARBA" id="ARBA00008791"/>
    </source>
</evidence>
<dbReference type="Pfam" id="PF00582">
    <property type="entry name" value="Usp"/>
    <property type="match status" value="1"/>
</dbReference>
<dbReference type="Proteomes" id="UP000541470">
    <property type="component" value="Unassembled WGS sequence"/>
</dbReference>
<dbReference type="SUPFAM" id="SSF52402">
    <property type="entry name" value="Adenine nucleotide alpha hydrolases-like"/>
    <property type="match status" value="1"/>
</dbReference>
<proteinExistence type="inferred from homology"/>
<protein>
    <submittedName>
        <fullName evidence="3">Universal stress protein</fullName>
    </submittedName>
</protein>
<dbReference type="InterPro" id="IPR006016">
    <property type="entry name" value="UspA"/>
</dbReference>
<comment type="similarity">
    <text evidence="1">Belongs to the universal stress protein A family.</text>
</comment>
<evidence type="ECO:0000259" key="2">
    <source>
        <dbReference type="Pfam" id="PF00582"/>
    </source>
</evidence>
<dbReference type="PRINTS" id="PR01438">
    <property type="entry name" value="UNVRSLSTRESS"/>
</dbReference>
<name>A0A7Y0B0M7_9HYPH</name>
<gene>
    <name evidence="3" type="ORF">HHL25_22240</name>
</gene>
<dbReference type="InterPro" id="IPR014729">
    <property type="entry name" value="Rossmann-like_a/b/a_fold"/>
</dbReference>
<dbReference type="Gene3D" id="3.40.50.620">
    <property type="entry name" value="HUPs"/>
    <property type="match status" value="1"/>
</dbReference>
<dbReference type="InterPro" id="IPR006015">
    <property type="entry name" value="Universal_stress_UspA"/>
</dbReference>
<dbReference type="AlphaFoldDB" id="A0A7Y0B0M7"/>
<keyword evidence="4" id="KW-1185">Reference proteome</keyword>
<evidence type="ECO:0000313" key="4">
    <source>
        <dbReference type="Proteomes" id="UP000541470"/>
    </source>
</evidence>
<evidence type="ECO:0000313" key="3">
    <source>
        <dbReference type="EMBL" id="NML76865.1"/>
    </source>
</evidence>
<sequence>MYKKIVVPVDCAALERGEQILRKAATLLDAGGEIILLTVIEDMPGYITIELPVDAIEGAIKDGKGKLVELKEKTGIEARVEIRSGAPAREILAAANEHGADLVIIASHKPDLANYLIGATADRVVRHSKCSVLVDR</sequence>
<dbReference type="EMBL" id="JABBGK010000009">
    <property type="protein sequence ID" value="NML76865.1"/>
    <property type="molecule type" value="Genomic_DNA"/>
</dbReference>
<dbReference type="PANTHER" id="PTHR46268:SF6">
    <property type="entry name" value="UNIVERSAL STRESS PROTEIN UP12"/>
    <property type="match status" value="1"/>
</dbReference>
<accession>A0A7Y0B0M7</accession>
<reference evidence="3 4" key="1">
    <citation type="submission" date="2020-04" db="EMBL/GenBank/DDBJ databases">
        <title>Rhizobium sp. S-51 isolated from soil.</title>
        <authorList>
            <person name="Dahal R.H."/>
        </authorList>
    </citation>
    <scope>NUCLEOTIDE SEQUENCE [LARGE SCALE GENOMIC DNA]</scope>
    <source>
        <strain evidence="3 4">S-51</strain>
    </source>
</reference>
<dbReference type="CDD" id="cd00293">
    <property type="entry name" value="USP-like"/>
    <property type="match status" value="1"/>
</dbReference>
<comment type="caution">
    <text evidence="3">The sequence shown here is derived from an EMBL/GenBank/DDBJ whole genome shotgun (WGS) entry which is preliminary data.</text>
</comment>
<dbReference type="PANTHER" id="PTHR46268">
    <property type="entry name" value="STRESS RESPONSE PROTEIN NHAX"/>
    <property type="match status" value="1"/>
</dbReference>